<dbReference type="Proteomes" id="UP000192486">
    <property type="component" value="Chromosome"/>
</dbReference>
<reference evidence="1 2" key="1">
    <citation type="submission" date="2016-04" db="EMBL/GenBank/DDBJ databases">
        <title>Comparative Genomics and Epigenetics of Sporosarcina ureae.</title>
        <authorList>
            <person name="Oliver A.S."/>
            <person name="Cooper K.K."/>
        </authorList>
    </citation>
    <scope>NUCLEOTIDE SEQUENCE [LARGE SCALE GENOMIC DNA]</scope>
    <source>
        <strain evidence="1 2">S204</strain>
    </source>
</reference>
<sequence>MRCSLEKALRYGDILEVMYEAKDGSISKRKIRVLNIHGKTFTAYCFLRNSKRTFLIDHVLAVVPVIVKEEVIV</sequence>
<name>A0ABM6JZC0_SPOUR</name>
<organism evidence="1 2">
    <name type="scientific">Sporosarcina ureae</name>
    <dbReference type="NCBI Taxonomy" id="1571"/>
    <lineage>
        <taxon>Bacteria</taxon>
        <taxon>Bacillati</taxon>
        <taxon>Bacillota</taxon>
        <taxon>Bacilli</taxon>
        <taxon>Bacillales</taxon>
        <taxon>Caryophanaceae</taxon>
        <taxon>Sporosarcina</taxon>
    </lineage>
</organism>
<keyword evidence="2" id="KW-1185">Reference proteome</keyword>
<proteinExistence type="predicted"/>
<dbReference type="EMBL" id="CP015108">
    <property type="protein sequence ID" value="ARF15518.1"/>
    <property type="molecule type" value="Genomic_DNA"/>
</dbReference>
<gene>
    <name evidence="1" type="ORF">SporoS204_15940</name>
</gene>
<accession>A0ABM6JZC0</accession>
<protein>
    <submittedName>
        <fullName evidence="1">Transcriptional regulator</fullName>
    </submittedName>
</protein>
<dbReference type="RefSeq" id="WP_029052996.1">
    <property type="nucleotide sequence ID" value="NZ_CP015108.1"/>
</dbReference>
<evidence type="ECO:0000313" key="2">
    <source>
        <dbReference type="Proteomes" id="UP000192486"/>
    </source>
</evidence>
<evidence type="ECO:0000313" key="1">
    <source>
        <dbReference type="EMBL" id="ARF15518.1"/>
    </source>
</evidence>